<sequence>MSAAHTCVRSALTQAFRPSNRGIATPCSVPAFLVPALARPPRCSFSSGKRRSKEQQPPPHPSIDPPEGLPILDAPSKITHKPLRSLIPFPNDRGDIEQWLAAIEPFLPAHLRRIPSNDPDVSSKVTAVDLSIVLVAIQDASLDILSHLGLVQGRWQTVVWMAKKLVEGGRRSIEPPVQLGASTNMIWPEVQPRSLQDLTNGPLRLERVRPSQKLNLTLDELTSAPDTINLQHTVVKRALGQLWRSLGNLILVAAERSNAEEDTVMPHVLEIIAYLHHVGFMPDSVYTYRPHANKHALQQPPTLHMLSSTILTALSDATWKAHEASVKVAKERMNAQYFLGHEIPGSRYKVQVTEIAPELWLELVLWSCLHGGWTLDGIAILKQLLAKRESNSWGLISWREIIQAEQATTPTPSRRWSLFPMRGDASASAEDRAKTRRTISSEIVTAFIDSLVNQMRLGVGARGTNPETLVDHIKSLKQFLDSSNLSLGSAAWDSIMVRLLESGGFIPEKRPELLLRIFDLATGFGAEVSTANVSAANDVEVPYFFEPTTIPLSLLHHTLRVYIGKGDIKSAMTTLMLLQQYTDSNKQKSVQQFFETLKSAPSRQAEPFTSRLPPVDFPAFDAKLPIPVLAKLLNLATESKLYDLGRWFLNSGDLDGPLIGRDLYGDRNIAASIIQFGSLAGENDLVLKVIKKSGVWDSRAKQQRMPAQILTALLRSQIQLRRWESVKGMQKYVEESFTFRPRPVILSTFAAELLRTSRGTSDEKMQAQQAFTGLLFGWESIILRNIRNELYCALAIMSTVDGGWKEYCSRFLALNARQGIKLSTDDFNQMLSGVLDGYGSSKGKEIVERWCYTLPKNFGSYRAPGGLLTMPRFRPGKGEEYEDRPEDIEVVQASGARLILQGRVHPNRQTVWAILRKIQEEIGEDSTAAARAKVRDTLKWAARLLYYLGLDYEDTIRDLGSLADLAELEAPAAPNELGYVQGAQHDFFPHLA</sequence>
<dbReference type="Proteomes" id="UP000799771">
    <property type="component" value="Unassembled WGS sequence"/>
</dbReference>
<dbReference type="EMBL" id="ML977499">
    <property type="protein sequence ID" value="KAF2133403.1"/>
    <property type="molecule type" value="Genomic_DNA"/>
</dbReference>
<name>A0A6A6AQD1_9PLEO</name>
<protein>
    <submittedName>
        <fullName evidence="2">Uncharacterized protein</fullName>
    </submittedName>
</protein>
<dbReference type="RefSeq" id="XP_033527790.1">
    <property type="nucleotide sequence ID" value="XM_033663177.1"/>
</dbReference>
<evidence type="ECO:0000256" key="1">
    <source>
        <dbReference type="SAM" id="MobiDB-lite"/>
    </source>
</evidence>
<dbReference type="OrthoDB" id="5341924at2759"/>
<proteinExistence type="predicted"/>
<feature type="region of interest" description="Disordered" evidence="1">
    <location>
        <begin position="43"/>
        <end position="71"/>
    </location>
</feature>
<evidence type="ECO:0000313" key="3">
    <source>
        <dbReference type="Proteomes" id="UP000799771"/>
    </source>
</evidence>
<organism evidence="2 3">
    <name type="scientific">Dothidotthia symphoricarpi CBS 119687</name>
    <dbReference type="NCBI Taxonomy" id="1392245"/>
    <lineage>
        <taxon>Eukaryota</taxon>
        <taxon>Fungi</taxon>
        <taxon>Dikarya</taxon>
        <taxon>Ascomycota</taxon>
        <taxon>Pezizomycotina</taxon>
        <taxon>Dothideomycetes</taxon>
        <taxon>Pleosporomycetidae</taxon>
        <taxon>Pleosporales</taxon>
        <taxon>Dothidotthiaceae</taxon>
        <taxon>Dothidotthia</taxon>
    </lineage>
</organism>
<feature type="compositionally biased region" description="Pro residues" evidence="1">
    <location>
        <begin position="56"/>
        <end position="68"/>
    </location>
</feature>
<reference evidence="2" key="1">
    <citation type="journal article" date="2020" name="Stud. Mycol.">
        <title>101 Dothideomycetes genomes: a test case for predicting lifestyles and emergence of pathogens.</title>
        <authorList>
            <person name="Haridas S."/>
            <person name="Albert R."/>
            <person name="Binder M."/>
            <person name="Bloem J."/>
            <person name="Labutti K."/>
            <person name="Salamov A."/>
            <person name="Andreopoulos B."/>
            <person name="Baker S."/>
            <person name="Barry K."/>
            <person name="Bills G."/>
            <person name="Bluhm B."/>
            <person name="Cannon C."/>
            <person name="Castanera R."/>
            <person name="Culley D."/>
            <person name="Daum C."/>
            <person name="Ezra D."/>
            <person name="Gonzalez J."/>
            <person name="Henrissat B."/>
            <person name="Kuo A."/>
            <person name="Liang C."/>
            <person name="Lipzen A."/>
            <person name="Lutzoni F."/>
            <person name="Magnuson J."/>
            <person name="Mondo S."/>
            <person name="Nolan M."/>
            <person name="Ohm R."/>
            <person name="Pangilinan J."/>
            <person name="Park H.-J."/>
            <person name="Ramirez L."/>
            <person name="Alfaro M."/>
            <person name="Sun H."/>
            <person name="Tritt A."/>
            <person name="Yoshinaga Y."/>
            <person name="Zwiers L.-H."/>
            <person name="Turgeon B."/>
            <person name="Goodwin S."/>
            <person name="Spatafora J."/>
            <person name="Crous P."/>
            <person name="Grigoriev I."/>
        </authorList>
    </citation>
    <scope>NUCLEOTIDE SEQUENCE</scope>
    <source>
        <strain evidence="2">CBS 119687</strain>
    </source>
</reference>
<evidence type="ECO:0000313" key="2">
    <source>
        <dbReference type="EMBL" id="KAF2133403.1"/>
    </source>
</evidence>
<dbReference type="AlphaFoldDB" id="A0A6A6AQD1"/>
<keyword evidence="3" id="KW-1185">Reference proteome</keyword>
<accession>A0A6A6AQD1</accession>
<gene>
    <name evidence="2" type="ORF">P153DRAFT_282120</name>
</gene>
<dbReference type="GeneID" id="54403609"/>